<evidence type="ECO:0000259" key="2">
    <source>
        <dbReference type="Pfam" id="PF13524"/>
    </source>
</evidence>
<dbReference type="InterPro" id="IPR001173">
    <property type="entry name" value="Glyco_trans_2-like"/>
</dbReference>
<feature type="domain" description="Spore protein YkvP/CgeB glycosyl transferase-like" evidence="2">
    <location>
        <begin position="228"/>
        <end position="340"/>
    </location>
</feature>
<dbReference type="InterPro" id="IPR029044">
    <property type="entry name" value="Nucleotide-diphossugar_trans"/>
</dbReference>
<dbReference type="InterPro" id="IPR055259">
    <property type="entry name" value="YkvP/CgeB_Glyco_trans-like"/>
</dbReference>
<organism evidence="3 4">
    <name type="scientific">Aquipseudomonas campi</name>
    <dbReference type="NCBI Taxonomy" id="2731681"/>
    <lineage>
        <taxon>Bacteria</taxon>
        <taxon>Pseudomonadati</taxon>
        <taxon>Pseudomonadota</taxon>
        <taxon>Gammaproteobacteria</taxon>
        <taxon>Pseudomonadales</taxon>
        <taxon>Pseudomonadaceae</taxon>
        <taxon>Aquipseudomonas</taxon>
    </lineage>
</organism>
<dbReference type="KEGG" id="pcam:HNE05_19545"/>
<keyword evidence="4" id="KW-1185">Reference proteome</keyword>
<dbReference type="Gene3D" id="3.90.550.10">
    <property type="entry name" value="Spore Coat Polysaccharide Biosynthesis Protein SpsA, Chain A"/>
    <property type="match status" value="1"/>
</dbReference>
<dbReference type="Pfam" id="PF13524">
    <property type="entry name" value="Glyco_trans_1_2"/>
    <property type="match status" value="1"/>
</dbReference>
<sequence>MSFFEAEVARVHGESVWHPPVDFFEPRKRKPNSSLNMAAVVGEKLYQGLRYEGRLHVALPGTWRDILDFAEVDFLIIESFFVSCTGHWKYGQTNEGAARTDLEKLLSYSRERGIPSAYWITHGVEYFNAFLAFSRLFDYVFCADPEMVDLLAASGVEARVLLPAVQPAVHNPLRQTEAEPFSIGVLVDQVSLIYKSTTGAEALHDLGEHGYKSIDLGSVSASSHLGRDKHFLGTVSPEALLEVIKRTSVYVTCESSAESPTSQQWRSLQAVACKSLVMHYGNLGESDIRQGLVQSCKDREELLVALAAFEQDDLYRRRLCHKVWRTVYSEHTFSHRMRDLARVLGIRHDWVESQKITVVMPTCRRELLSVALDNFEKQLYGNKELVVVMNWPGASNSSFPAKAGVRALVMPFEKSAAACLNFGIEQATGKYCVRMDDDDLYGEYFLSDIALSLNAVDAVVFGKPPAFVCFESDGAIYSRAVTLPDTLVGKDDVLSGSRWLAGNSLGGDVGFFKEHPYPEFFLNAADTGFLKNAALYVDDFFVFDAFNSVACRRVDASSHTWKIAEVELRKKGARLVGVAVSDLFV</sequence>
<feature type="domain" description="Glycosyltransferase 2-like" evidence="1">
    <location>
        <begin position="357"/>
        <end position="465"/>
    </location>
</feature>
<gene>
    <name evidence="3" type="ORF">HNE05_19545</name>
</gene>
<dbReference type="AlphaFoldDB" id="A0A6M8FGT5"/>
<dbReference type="SUPFAM" id="SSF53448">
    <property type="entry name" value="Nucleotide-diphospho-sugar transferases"/>
    <property type="match status" value="1"/>
</dbReference>
<protein>
    <submittedName>
        <fullName evidence="3">Glycosyltransferase</fullName>
    </submittedName>
</protein>
<accession>A0A6M8FGT5</accession>
<proteinExistence type="predicted"/>
<dbReference type="RefSeq" id="WP_173211380.1">
    <property type="nucleotide sequence ID" value="NZ_CP053697.2"/>
</dbReference>
<dbReference type="Pfam" id="PF00535">
    <property type="entry name" value="Glycos_transf_2"/>
    <property type="match status" value="1"/>
</dbReference>
<dbReference type="CDD" id="cd00761">
    <property type="entry name" value="Glyco_tranf_GTA_type"/>
    <property type="match status" value="1"/>
</dbReference>
<dbReference type="GO" id="GO:0016740">
    <property type="term" value="F:transferase activity"/>
    <property type="evidence" value="ECO:0007669"/>
    <property type="project" value="UniProtKB-KW"/>
</dbReference>
<reference evidence="3" key="1">
    <citation type="submission" date="2020-07" db="EMBL/GenBank/DDBJ databases">
        <title>Nitrate ammonifying Pseudomonas campi sp. nov. isolated from German agricultural grassland.</title>
        <authorList>
            <person name="Timsy T."/>
            <person name="Ulrich A."/>
            <person name="Spanner T."/>
            <person name="Foesel B."/>
            <person name="Kolb S."/>
            <person name="Horn M.A."/>
            <person name="Behrendt U."/>
        </authorList>
    </citation>
    <scope>NUCLEOTIDE SEQUENCE</scope>
    <source>
        <strain evidence="3">S1-A32-2</strain>
    </source>
</reference>
<dbReference type="EMBL" id="CP053697">
    <property type="protein sequence ID" value="QKE65463.1"/>
    <property type="molecule type" value="Genomic_DNA"/>
</dbReference>
<evidence type="ECO:0000313" key="3">
    <source>
        <dbReference type="EMBL" id="QKE65463.1"/>
    </source>
</evidence>
<evidence type="ECO:0000259" key="1">
    <source>
        <dbReference type="Pfam" id="PF00535"/>
    </source>
</evidence>
<name>A0A6M8FGT5_9GAMM</name>
<evidence type="ECO:0000313" key="4">
    <source>
        <dbReference type="Proteomes" id="UP000501379"/>
    </source>
</evidence>
<dbReference type="Proteomes" id="UP000501379">
    <property type="component" value="Chromosome"/>
</dbReference>